<organism evidence="3 4">
    <name type="scientific">Dendrosporobacter quercicolus</name>
    <dbReference type="NCBI Taxonomy" id="146817"/>
    <lineage>
        <taxon>Bacteria</taxon>
        <taxon>Bacillati</taxon>
        <taxon>Bacillota</taxon>
        <taxon>Negativicutes</taxon>
        <taxon>Selenomonadales</taxon>
        <taxon>Sporomusaceae</taxon>
        <taxon>Dendrosporobacter</taxon>
    </lineage>
</organism>
<keyword evidence="4" id="KW-1185">Reference proteome</keyword>
<sequence length="288" mass="34044">MNLNTKDFLITVNLALFKVDEVKSASVKKLPQKELMVLLEKRKRAPYEDCWLFPYGFVHIDESLDQAVYRELKEKTSLENIYFEQLYTWGAVERDPTARVIATSYMAIAQKDYIKNQAIDERDDLKWFSVNKRLVAVNKPSDMQMVSRYIVSLYNREDDITISYQVIEDITADGFEKRSKYTYEPCSDSRELMAYDHIKILDYALDRIKNKVMYTNIAFGLIPEYFTLTELQQVYEIMLGKELTKPNFRRWISKKVEETQETKKAGAHRPPKLYRLKKSSIIEDQELF</sequence>
<feature type="domain" description="Nudix hydrolase" evidence="1">
    <location>
        <begin position="33"/>
        <end position="133"/>
    </location>
</feature>
<dbReference type="Proteomes" id="UP000214880">
    <property type="component" value="Unassembled WGS sequence"/>
</dbReference>
<dbReference type="EMBL" id="FNHB01000001">
    <property type="protein sequence ID" value="SDL62597.1"/>
    <property type="molecule type" value="Genomic_DNA"/>
</dbReference>
<dbReference type="InterPro" id="IPR015797">
    <property type="entry name" value="NUDIX_hydrolase-like_dom_sf"/>
</dbReference>
<proteinExistence type="predicted"/>
<dbReference type="CDD" id="cd18873">
    <property type="entry name" value="NUDIX_NadM_like"/>
    <property type="match status" value="1"/>
</dbReference>
<dbReference type="PANTHER" id="PTHR43736:SF4">
    <property type="entry name" value="SLR1690 PROTEIN"/>
    <property type="match status" value="1"/>
</dbReference>
<dbReference type="InterPro" id="IPR036390">
    <property type="entry name" value="WH_DNA-bd_sf"/>
</dbReference>
<dbReference type="SUPFAM" id="SSF46785">
    <property type="entry name" value="Winged helix' DNA-binding domain"/>
    <property type="match status" value="1"/>
</dbReference>
<dbReference type="Pfam" id="PF21906">
    <property type="entry name" value="WHD_NrtR"/>
    <property type="match status" value="1"/>
</dbReference>
<evidence type="ECO:0000313" key="4">
    <source>
        <dbReference type="Proteomes" id="UP000214880"/>
    </source>
</evidence>
<dbReference type="AlphaFoldDB" id="A0A1G9LLH0"/>
<dbReference type="RefSeq" id="WP_173812528.1">
    <property type="nucleotide sequence ID" value="NZ_FNHB01000001.1"/>
</dbReference>
<evidence type="ECO:0000313" key="3">
    <source>
        <dbReference type="EMBL" id="SDL62597.1"/>
    </source>
</evidence>
<evidence type="ECO:0000259" key="2">
    <source>
        <dbReference type="Pfam" id="PF21906"/>
    </source>
</evidence>
<dbReference type="Gene3D" id="1.10.10.10">
    <property type="entry name" value="Winged helix-like DNA-binding domain superfamily/Winged helix DNA-binding domain"/>
    <property type="match status" value="1"/>
</dbReference>
<name>A0A1G9LLH0_9FIRM</name>
<reference evidence="3 4" key="1">
    <citation type="submission" date="2016-10" db="EMBL/GenBank/DDBJ databases">
        <authorList>
            <person name="de Groot N.N."/>
        </authorList>
    </citation>
    <scope>NUCLEOTIDE SEQUENCE [LARGE SCALE GENOMIC DNA]</scope>
    <source>
        <strain evidence="3 4">DSM 1736</strain>
    </source>
</reference>
<dbReference type="STRING" id="146817.SAMN04488502_101384"/>
<accession>A0A1G9LLH0</accession>
<dbReference type="SUPFAM" id="SSF55811">
    <property type="entry name" value="Nudix"/>
    <property type="match status" value="1"/>
</dbReference>
<dbReference type="InterPro" id="IPR054105">
    <property type="entry name" value="WHD_NrtR"/>
</dbReference>
<feature type="domain" description="NrtR DNA-binding winged helix" evidence="2">
    <location>
        <begin position="218"/>
        <end position="276"/>
    </location>
</feature>
<dbReference type="InterPro" id="IPR000086">
    <property type="entry name" value="NUDIX_hydrolase_dom"/>
</dbReference>
<dbReference type="Pfam" id="PF00293">
    <property type="entry name" value="NUDIX"/>
    <property type="match status" value="1"/>
</dbReference>
<evidence type="ECO:0000259" key="1">
    <source>
        <dbReference type="Pfam" id="PF00293"/>
    </source>
</evidence>
<dbReference type="PANTHER" id="PTHR43736">
    <property type="entry name" value="ADP-RIBOSE PYROPHOSPHATASE"/>
    <property type="match status" value="1"/>
</dbReference>
<gene>
    <name evidence="3" type="ORF">SAMN04488502_101384</name>
</gene>
<dbReference type="Gene3D" id="3.90.79.10">
    <property type="entry name" value="Nucleoside Triphosphate Pyrophosphohydrolase"/>
    <property type="match status" value="1"/>
</dbReference>
<dbReference type="InterPro" id="IPR036388">
    <property type="entry name" value="WH-like_DNA-bd_sf"/>
</dbReference>
<protein>
    <submittedName>
        <fullName evidence="3">Uncharacterized conserved protein</fullName>
    </submittedName>
</protein>